<reference evidence="2" key="1">
    <citation type="submission" date="2024-05" db="EMBL/GenBank/DDBJ databases">
        <title>Herbiconiux sp. A18JL235.</title>
        <authorList>
            <person name="Zhang G."/>
        </authorList>
    </citation>
    <scope>NUCLEOTIDE SEQUENCE</scope>
    <source>
        <strain evidence="2">A18JL235</strain>
    </source>
</reference>
<keyword evidence="1" id="KW-1133">Transmembrane helix</keyword>
<protein>
    <recommendedName>
        <fullName evidence="3">Major facilitator superfamily (MFS) profile domain-containing protein</fullName>
    </recommendedName>
</protein>
<organism evidence="2">
    <name type="scientific">Herbiconiux sp. A18JL235</name>
    <dbReference type="NCBI Taxonomy" id="3152363"/>
    <lineage>
        <taxon>Bacteria</taxon>
        <taxon>Bacillati</taxon>
        <taxon>Actinomycetota</taxon>
        <taxon>Actinomycetes</taxon>
        <taxon>Micrococcales</taxon>
        <taxon>Microbacteriaceae</taxon>
        <taxon>Herbiconiux</taxon>
    </lineage>
</organism>
<evidence type="ECO:0000256" key="1">
    <source>
        <dbReference type="SAM" id="Phobius"/>
    </source>
</evidence>
<evidence type="ECO:0000313" key="2">
    <source>
        <dbReference type="EMBL" id="XDI05246.1"/>
    </source>
</evidence>
<dbReference type="EMBL" id="CP162511">
    <property type="protein sequence ID" value="XDI05246.1"/>
    <property type="molecule type" value="Genomic_DNA"/>
</dbReference>
<gene>
    <name evidence="2" type="ORF">ABFY20_18295</name>
</gene>
<keyword evidence="1" id="KW-0472">Membrane</keyword>
<sequence>MSLAAVLFFVPSALLVLAGVAIVVFALRNRCPGRAGGVATVLRLLAGAGTLGLAVVAVSPLWSGMQYGIVILPVAALCAAALLNAVLLGAAALVLRIRR</sequence>
<name>A0AB39BFQ8_9MICO</name>
<keyword evidence="1" id="KW-0812">Transmembrane</keyword>
<proteinExistence type="predicted"/>
<feature type="transmembrane region" description="Helical" evidence="1">
    <location>
        <begin position="6"/>
        <end position="28"/>
    </location>
</feature>
<dbReference type="AlphaFoldDB" id="A0AB39BFQ8"/>
<dbReference type="RefSeq" id="WP_368497630.1">
    <property type="nucleotide sequence ID" value="NZ_CP162511.1"/>
</dbReference>
<evidence type="ECO:0008006" key="3">
    <source>
        <dbReference type="Google" id="ProtNLM"/>
    </source>
</evidence>
<feature type="transmembrane region" description="Helical" evidence="1">
    <location>
        <begin position="68"/>
        <end position="95"/>
    </location>
</feature>
<feature type="transmembrane region" description="Helical" evidence="1">
    <location>
        <begin position="40"/>
        <end position="62"/>
    </location>
</feature>
<accession>A0AB39BFQ8</accession>